<dbReference type="InterPro" id="IPR036569">
    <property type="entry name" value="RpiB_LacA_LacB_sf"/>
</dbReference>
<comment type="caution">
    <text evidence="2">The sequence shown here is derived from an EMBL/GenBank/DDBJ whole genome shotgun (WGS) entry which is preliminary data.</text>
</comment>
<dbReference type="PANTHER" id="PTHR30345">
    <property type="entry name" value="RIBOSE-5-PHOSPHATE ISOMERASE B"/>
    <property type="match status" value="1"/>
</dbReference>
<comment type="similarity">
    <text evidence="1">Belongs to the LacAB/RpiB family.</text>
</comment>
<dbReference type="InterPro" id="IPR003500">
    <property type="entry name" value="RpiB_LacA_LacB"/>
</dbReference>
<gene>
    <name evidence="2" type="ORF">Q5H93_07645</name>
</gene>
<proteinExistence type="inferred from homology"/>
<dbReference type="Pfam" id="PF02502">
    <property type="entry name" value="LacAB_rpiB"/>
    <property type="match status" value="1"/>
</dbReference>
<evidence type="ECO:0000256" key="1">
    <source>
        <dbReference type="ARBA" id="ARBA00008754"/>
    </source>
</evidence>
<dbReference type="NCBIfam" id="NF004051">
    <property type="entry name" value="PRK05571.1"/>
    <property type="match status" value="1"/>
</dbReference>
<accession>A0ABT9BD18</accession>
<dbReference type="SUPFAM" id="SSF89623">
    <property type="entry name" value="Ribose/Galactose isomerase RpiB/AlsB"/>
    <property type="match status" value="1"/>
</dbReference>
<organism evidence="2 3">
    <name type="scientific">Hymenobacter aranciens</name>
    <dbReference type="NCBI Taxonomy" id="3063996"/>
    <lineage>
        <taxon>Bacteria</taxon>
        <taxon>Pseudomonadati</taxon>
        <taxon>Bacteroidota</taxon>
        <taxon>Cytophagia</taxon>
        <taxon>Cytophagales</taxon>
        <taxon>Hymenobacteraceae</taxon>
        <taxon>Hymenobacter</taxon>
    </lineage>
</organism>
<keyword evidence="3" id="KW-1185">Reference proteome</keyword>
<dbReference type="Gene3D" id="3.40.1400.10">
    <property type="entry name" value="Sugar-phosphate isomerase, RpiB/LacA/LacB"/>
    <property type="match status" value="1"/>
</dbReference>
<name>A0ABT9BD18_9BACT</name>
<reference evidence="2" key="1">
    <citation type="submission" date="2023-07" db="EMBL/GenBank/DDBJ databases">
        <authorList>
            <person name="Kim M.K."/>
        </authorList>
    </citation>
    <scope>NUCLEOTIDE SEQUENCE</scope>
    <source>
        <strain evidence="2">ASUV-10-1</strain>
    </source>
</reference>
<sequence length="142" mass="15280">MQLALGSDHAGFAHKEMLRTWLTSLGYEVQDFGTHSADSMDYPDVAHPLAAAVAADPLLRGILLCGSANGVCITANKHAGIRAGLAWLPEVASLIRQHNDANIVCIPARYVTEEQAREIASTFLDTAFEGGRHQLRVGKINC</sequence>
<dbReference type="Proteomes" id="UP001176429">
    <property type="component" value="Unassembled WGS sequence"/>
</dbReference>
<dbReference type="RefSeq" id="WP_305005914.1">
    <property type="nucleotide sequence ID" value="NZ_JAUQSY010000004.1"/>
</dbReference>
<keyword evidence="2" id="KW-0413">Isomerase</keyword>
<dbReference type="NCBIfam" id="TIGR00689">
    <property type="entry name" value="rpiB_lacA_lacB"/>
    <property type="match status" value="1"/>
</dbReference>
<evidence type="ECO:0000313" key="2">
    <source>
        <dbReference type="EMBL" id="MDO7874601.1"/>
    </source>
</evidence>
<dbReference type="EMBL" id="JAUQSY010000004">
    <property type="protein sequence ID" value="MDO7874601.1"/>
    <property type="molecule type" value="Genomic_DNA"/>
</dbReference>
<dbReference type="PANTHER" id="PTHR30345:SF0">
    <property type="entry name" value="DNA DAMAGE-REPAIR_TOLERATION PROTEIN DRT102"/>
    <property type="match status" value="1"/>
</dbReference>
<dbReference type="PIRSF" id="PIRSF005384">
    <property type="entry name" value="RpiB_LacA_B"/>
    <property type="match status" value="1"/>
</dbReference>
<evidence type="ECO:0000313" key="3">
    <source>
        <dbReference type="Proteomes" id="UP001176429"/>
    </source>
</evidence>
<dbReference type="GO" id="GO:0016853">
    <property type="term" value="F:isomerase activity"/>
    <property type="evidence" value="ECO:0007669"/>
    <property type="project" value="UniProtKB-KW"/>
</dbReference>
<protein>
    <submittedName>
        <fullName evidence="2">RpiB/LacA/LacB family sugar-phosphate isomerase</fullName>
    </submittedName>
</protein>